<gene>
    <name evidence="3" type="ORF">ElyMa_002900100</name>
</gene>
<dbReference type="SUPFAM" id="SSF56219">
    <property type="entry name" value="DNase I-like"/>
    <property type="match status" value="1"/>
</dbReference>
<evidence type="ECO:0000313" key="3">
    <source>
        <dbReference type="EMBL" id="GFS03922.1"/>
    </source>
</evidence>
<dbReference type="AlphaFoldDB" id="A0AAV4I361"/>
<feature type="transmembrane region" description="Helical" evidence="1">
    <location>
        <begin position="20"/>
        <end position="41"/>
    </location>
</feature>
<dbReference type="EMBL" id="BMAT01005992">
    <property type="protein sequence ID" value="GFS03922.1"/>
    <property type="molecule type" value="Genomic_DNA"/>
</dbReference>
<accession>A0AAV4I361</accession>
<dbReference type="GO" id="GO:0003964">
    <property type="term" value="F:RNA-directed DNA polymerase activity"/>
    <property type="evidence" value="ECO:0007669"/>
    <property type="project" value="UniProtKB-KW"/>
</dbReference>
<keyword evidence="3" id="KW-0548">Nucleotidyltransferase</keyword>
<evidence type="ECO:0000256" key="1">
    <source>
        <dbReference type="SAM" id="Phobius"/>
    </source>
</evidence>
<dbReference type="Proteomes" id="UP000762676">
    <property type="component" value="Unassembled WGS sequence"/>
</dbReference>
<keyword evidence="4" id="KW-1185">Reference proteome</keyword>
<organism evidence="3 4">
    <name type="scientific">Elysia marginata</name>
    <dbReference type="NCBI Taxonomy" id="1093978"/>
    <lineage>
        <taxon>Eukaryota</taxon>
        <taxon>Metazoa</taxon>
        <taxon>Spiralia</taxon>
        <taxon>Lophotrochozoa</taxon>
        <taxon>Mollusca</taxon>
        <taxon>Gastropoda</taxon>
        <taxon>Heterobranchia</taxon>
        <taxon>Euthyneura</taxon>
        <taxon>Panpulmonata</taxon>
        <taxon>Sacoglossa</taxon>
        <taxon>Placobranchoidea</taxon>
        <taxon>Plakobranchidae</taxon>
        <taxon>Elysia</taxon>
    </lineage>
</organism>
<name>A0AAV4I361_9GAST</name>
<keyword evidence="3" id="KW-0808">Transferase</keyword>
<dbReference type="InterPro" id="IPR005135">
    <property type="entry name" value="Endo/exonuclease/phosphatase"/>
</dbReference>
<keyword evidence="1" id="KW-0812">Transmembrane</keyword>
<keyword evidence="3" id="KW-0695">RNA-directed DNA polymerase</keyword>
<protein>
    <submittedName>
        <fullName evidence="3">Reverse transcriptase homolog protein</fullName>
    </submittedName>
</protein>
<dbReference type="InterPro" id="IPR036691">
    <property type="entry name" value="Endo/exonu/phosph_ase_sf"/>
</dbReference>
<keyword evidence="1" id="KW-1133">Transmembrane helix</keyword>
<reference evidence="3 4" key="1">
    <citation type="journal article" date="2021" name="Elife">
        <title>Chloroplast acquisition without the gene transfer in kleptoplastic sea slugs, Plakobranchus ocellatus.</title>
        <authorList>
            <person name="Maeda T."/>
            <person name="Takahashi S."/>
            <person name="Yoshida T."/>
            <person name="Shimamura S."/>
            <person name="Takaki Y."/>
            <person name="Nagai Y."/>
            <person name="Toyoda A."/>
            <person name="Suzuki Y."/>
            <person name="Arimoto A."/>
            <person name="Ishii H."/>
            <person name="Satoh N."/>
            <person name="Nishiyama T."/>
            <person name="Hasebe M."/>
            <person name="Maruyama T."/>
            <person name="Minagawa J."/>
            <person name="Obokata J."/>
            <person name="Shigenobu S."/>
        </authorList>
    </citation>
    <scope>NUCLEOTIDE SEQUENCE [LARGE SCALE GENOMIC DNA]</scope>
</reference>
<dbReference type="Pfam" id="PF03372">
    <property type="entry name" value="Exo_endo_phos"/>
    <property type="match status" value="1"/>
</dbReference>
<evidence type="ECO:0000259" key="2">
    <source>
        <dbReference type="Pfam" id="PF03372"/>
    </source>
</evidence>
<keyword evidence="1" id="KW-0472">Membrane</keyword>
<evidence type="ECO:0000313" key="4">
    <source>
        <dbReference type="Proteomes" id="UP000762676"/>
    </source>
</evidence>
<sequence>MTVSLLANSKASRCNSGFYMWPGILVTEVLVYSSYGIFINLSRKDGNLEYHSSSIWFSVECLKADEVPGSLPRKSPPQATGGNNNEMNTILTILHWNAKGISRKKLALANRLKKEDIDVACIQESHLIPHPKHGRRFTMKGYQTFKKDRQDGPKGGVITLVKSDITASEIKVNSGDRAEMIGTELHFKDKNNLQLLLPSRKRTCSTCYEYKRPVHCGRVL</sequence>
<feature type="domain" description="Endonuclease/exonuclease/phosphatase" evidence="2">
    <location>
        <begin position="94"/>
        <end position="189"/>
    </location>
</feature>
<dbReference type="Gene3D" id="3.60.10.10">
    <property type="entry name" value="Endonuclease/exonuclease/phosphatase"/>
    <property type="match status" value="1"/>
</dbReference>
<proteinExistence type="predicted"/>
<comment type="caution">
    <text evidence="3">The sequence shown here is derived from an EMBL/GenBank/DDBJ whole genome shotgun (WGS) entry which is preliminary data.</text>
</comment>